<name>A0ABR4BD71_9LECA</name>
<protein>
    <submittedName>
        <fullName evidence="1">Uncharacterized protein</fullName>
    </submittedName>
</protein>
<proteinExistence type="predicted"/>
<reference evidence="1 2" key="1">
    <citation type="submission" date="2024-09" db="EMBL/GenBank/DDBJ databases">
        <title>Rethinking Asexuality: The Enigmatic Case of Functional Sexual Genes in Lepraria (Stereocaulaceae).</title>
        <authorList>
            <person name="Doellman M."/>
            <person name="Sun Y."/>
            <person name="Barcenas-Pena A."/>
            <person name="Lumbsch H.T."/>
            <person name="Grewe F."/>
        </authorList>
    </citation>
    <scope>NUCLEOTIDE SEQUENCE [LARGE SCALE GENOMIC DNA]</scope>
    <source>
        <strain evidence="1 2">Grewe 0041</strain>
    </source>
</reference>
<dbReference type="EMBL" id="JBHFEH010000011">
    <property type="protein sequence ID" value="KAL2055383.1"/>
    <property type="molecule type" value="Genomic_DNA"/>
</dbReference>
<dbReference type="Proteomes" id="UP001590951">
    <property type="component" value="Unassembled WGS sequence"/>
</dbReference>
<evidence type="ECO:0000313" key="2">
    <source>
        <dbReference type="Proteomes" id="UP001590951"/>
    </source>
</evidence>
<keyword evidence="2" id="KW-1185">Reference proteome</keyword>
<sequence length="120" mass="13682">MGSRSQYRRKYNPFDLFLTANYVANKATRLLEPAARCFFRAVVIGNGQRQGMVLVETLSSGVYHAIKSCTHRLGEGTRVMLTNPLAQTIKLQTEIAPPIPSGTRYRYLRPSFPRLLYQHH</sequence>
<organism evidence="1 2">
    <name type="scientific">Lepraria finkii</name>
    <dbReference type="NCBI Taxonomy" id="1340010"/>
    <lineage>
        <taxon>Eukaryota</taxon>
        <taxon>Fungi</taxon>
        <taxon>Dikarya</taxon>
        <taxon>Ascomycota</taxon>
        <taxon>Pezizomycotina</taxon>
        <taxon>Lecanoromycetes</taxon>
        <taxon>OSLEUM clade</taxon>
        <taxon>Lecanoromycetidae</taxon>
        <taxon>Lecanorales</taxon>
        <taxon>Lecanorineae</taxon>
        <taxon>Stereocaulaceae</taxon>
        <taxon>Lepraria</taxon>
    </lineage>
</organism>
<accession>A0ABR4BD71</accession>
<gene>
    <name evidence="1" type="ORF">ABVK25_004191</name>
</gene>
<comment type="caution">
    <text evidence="1">The sequence shown here is derived from an EMBL/GenBank/DDBJ whole genome shotgun (WGS) entry which is preliminary data.</text>
</comment>
<evidence type="ECO:0000313" key="1">
    <source>
        <dbReference type="EMBL" id="KAL2055383.1"/>
    </source>
</evidence>